<dbReference type="EMBL" id="JASCIS010000012">
    <property type="protein sequence ID" value="MDI3419760.1"/>
    <property type="molecule type" value="Genomic_DNA"/>
</dbReference>
<feature type="compositionally biased region" description="Low complexity" evidence="1">
    <location>
        <begin position="320"/>
        <end position="329"/>
    </location>
</feature>
<feature type="region of interest" description="Disordered" evidence="1">
    <location>
        <begin position="239"/>
        <end position="290"/>
    </location>
</feature>
<proteinExistence type="predicted"/>
<dbReference type="Proteomes" id="UP001237105">
    <property type="component" value="Unassembled WGS sequence"/>
</dbReference>
<gene>
    <name evidence="2" type="ORF">QIT00_14525</name>
</gene>
<feature type="region of interest" description="Disordered" evidence="1">
    <location>
        <begin position="49"/>
        <end position="129"/>
    </location>
</feature>
<feature type="compositionally biased region" description="Basic and acidic residues" evidence="1">
    <location>
        <begin position="308"/>
        <end position="319"/>
    </location>
</feature>
<evidence type="ECO:0000313" key="3">
    <source>
        <dbReference type="Proteomes" id="UP001237105"/>
    </source>
</evidence>
<evidence type="ECO:0000313" key="2">
    <source>
        <dbReference type="EMBL" id="MDI3419760.1"/>
    </source>
</evidence>
<feature type="compositionally biased region" description="Basic and acidic residues" evidence="1">
    <location>
        <begin position="272"/>
        <end position="290"/>
    </location>
</feature>
<feature type="compositionally biased region" description="Acidic residues" evidence="1">
    <location>
        <begin position="79"/>
        <end position="88"/>
    </location>
</feature>
<comment type="caution">
    <text evidence="2">The sequence shown here is derived from an EMBL/GenBank/DDBJ whole genome shotgun (WGS) entry which is preliminary data.</text>
</comment>
<evidence type="ECO:0008006" key="4">
    <source>
        <dbReference type="Google" id="ProtNLM"/>
    </source>
</evidence>
<keyword evidence="3" id="KW-1185">Reference proteome</keyword>
<name>A0ABT6SVX7_9ACTN</name>
<feature type="region of interest" description="Disordered" evidence="1">
    <location>
        <begin position="306"/>
        <end position="364"/>
    </location>
</feature>
<sequence>MTAAAALPAAAERMVRSAGGRRVLRVSLFVGALFALGLLFGGRAQAAEAMDAPQRSDTVTTSTATSTEGSGSELRPELESEPESDSEPGAERGAFAGKQAARTVTSPDGTSPTISNPKPAHKLTQKPAYKLTLTPAHKLTQKPAYKLKRNLAPKPALNPTLKPALNPTLNPALKPALNSALNPALRATASTIAASATAKSTGSTSATVTTVVRSLTAEVVRAVGNPLGALAEEAARRLPESPFPRPSLPGLGDIGPGQEATQPVPDRTAPPVREHGPGVGGEQRKERQDSAYQLRERRVGAFAMAGHPAHDSVGRDARRPQPQLPYDGPQGPGPYGIAGQSASDSGAQRHGELHAAAATGEPTFGLMAGEGVGAAYYPTRDRHRDILEFPG</sequence>
<protein>
    <recommendedName>
        <fullName evidence="4">Secreted protein</fullName>
    </recommendedName>
</protein>
<feature type="compositionally biased region" description="Low complexity" evidence="1">
    <location>
        <begin position="56"/>
        <end position="73"/>
    </location>
</feature>
<evidence type="ECO:0000256" key="1">
    <source>
        <dbReference type="SAM" id="MobiDB-lite"/>
    </source>
</evidence>
<reference evidence="2 3" key="1">
    <citation type="submission" date="2023-05" db="EMBL/GenBank/DDBJ databases">
        <title>Draft genome sequence of Streptomyces sp. B-S-A12 isolated from a cave soil in Thailand.</title>
        <authorList>
            <person name="Chamroensaksri N."/>
            <person name="Muangham S."/>
        </authorList>
    </citation>
    <scope>NUCLEOTIDE SEQUENCE [LARGE SCALE GENOMIC DNA]</scope>
    <source>
        <strain evidence="2 3">B-S-A12</strain>
    </source>
</reference>
<feature type="compositionally biased region" description="Polar residues" evidence="1">
    <location>
        <begin position="102"/>
        <end position="116"/>
    </location>
</feature>
<accession>A0ABT6SVX7</accession>
<organism evidence="2 3">
    <name type="scientific">Streptomyces luteolus</name>
    <dbReference type="NCBI Taxonomy" id="3043615"/>
    <lineage>
        <taxon>Bacteria</taxon>
        <taxon>Bacillati</taxon>
        <taxon>Actinomycetota</taxon>
        <taxon>Actinomycetes</taxon>
        <taxon>Kitasatosporales</taxon>
        <taxon>Streptomycetaceae</taxon>
        <taxon>Streptomyces</taxon>
    </lineage>
</organism>
<dbReference type="RefSeq" id="WP_282535642.1">
    <property type="nucleotide sequence ID" value="NZ_JASCIS010000012.1"/>
</dbReference>